<evidence type="ECO:0000313" key="2">
    <source>
        <dbReference type="Proteomes" id="UP000727962"/>
    </source>
</evidence>
<comment type="caution">
    <text evidence="1">The sequence shown here is derived from an EMBL/GenBank/DDBJ whole genome shotgun (WGS) entry which is preliminary data.</text>
</comment>
<dbReference type="AlphaFoldDB" id="A0A931LRS4"/>
<organism evidence="1 2">
    <name type="scientific">Fimbriimonas ginsengisoli</name>
    <dbReference type="NCBI Taxonomy" id="1005039"/>
    <lineage>
        <taxon>Bacteria</taxon>
        <taxon>Bacillati</taxon>
        <taxon>Armatimonadota</taxon>
        <taxon>Fimbriimonadia</taxon>
        <taxon>Fimbriimonadales</taxon>
        <taxon>Fimbriimonadaceae</taxon>
        <taxon>Fimbriimonas</taxon>
    </lineage>
</organism>
<name>A0A931LRS4_FIMGI</name>
<dbReference type="Proteomes" id="UP000727962">
    <property type="component" value="Unassembled WGS sequence"/>
</dbReference>
<sequence>MSSPAVRALLAIRDRTFRTRIEVLVPAATPNAAGGQAVTWSVEAVAYGRLRRPRRLEYLAVRGEEPMPEAIWEVLLPAEVAVDATKRLRASGLLLAVIGSDAHRTEPLAQLVRCLPVAGA</sequence>
<evidence type="ECO:0000313" key="1">
    <source>
        <dbReference type="EMBL" id="MBI1756197.1"/>
    </source>
</evidence>
<dbReference type="EMBL" id="JACOSL010000026">
    <property type="protein sequence ID" value="MBI1756197.1"/>
    <property type="molecule type" value="Genomic_DNA"/>
</dbReference>
<gene>
    <name evidence="1" type="ORF">HYR64_03720</name>
</gene>
<proteinExistence type="predicted"/>
<protein>
    <submittedName>
        <fullName evidence="1">Uncharacterized protein</fullName>
    </submittedName>
</protein>
<reference evidence="1" key="1">
    <citation type="submission" date="2020-07" db="EMBL/GenBank/DDBJ databases">
        <title>Huge and variable diversity of episymbiotic CPR bacteria and DPANN archaea in groundwater ecosystems.</title>
        <authorList>
            <person name="He C.Y."/>
            <person name="Keren R."/>
            <person name="Whittaker M."/>
            <person name="Farag I.F."/>
            <person name="Doudna J."/>
            <person name="Cate J.H.D."/>
            <person name="Banfield J.F."/>
        </authorList>
    </citation>
    <scope>NUCLEOTIDE SEQUENCE</scope>
    <source>
        <strain evidence="1">NC_groundwater_17_Pr7_B-0.1um_64_12</strain>
    </source>
</reference>
<accession>A0A931LRS4</accession>